<name>A0A518KA14_9BACT</name>
<dbReference type="Proteomes" id="UP000316426">
    <property type="component" value="Chromosome"/>
</dbReference>
<dbReference type="EC" id="3.1.3.-" evidence="1"/>
<dbReference type="Gene3D" id="3.40.50.1000">
    <property type="entry name" value="HAD superfamily/HAD-like"/>
    <property type="match status" value="1"/>
</dbReference>
<dbReference type="GO" id="GO:0016787">
    <property type="term" value="F:hydrolase activity"/>
    <property type="evidence" value="ECO:0007669"/>
    <property type="project" value="UniProtKB-KW"/>
</dbReference>
<reference evidence="1 2" key="1">
    <citation type="submission" date="2019-02" db="EMBL/GenBank/DDBJ databases">
        <title>Deep-cultivation of Planctomycetes and their phenomic and genomic characterization uncovers novel biology.</title>
        <authorList>
            <person name="Wiegand S."/>
            <person name="Jogler M."/>
            <person name="Boedeker C."/>
            <person name="Pinto D."/>
            <person name="Vollmers J."/>
            <person name="Rivas-Marin E."/>
            <person name="Kohn T."/>
            <person name="Peeters S.H."/>
            <person name="Heuer A."/>
            <person name="Rast P."/>
            <person name="Oberbeckmann S."/>
            <person name="Bunk B."/>
            <person name="Jeske O."/>
            <person name="Meyerdierks A."/>
            <person name="Storesund J.E."/>
            <person name="Kallscheuer N."/>
            <person name="Luecker S."/>
            <person name="Lage O.M."/>
            <person name="Pohl T."/>
            <person name="Merkel B.J."/>
            <person name="Hornburger P."/>
            <person name="Mueller R.-W."/>
            <person name="Bruemmer F."/>
            <person name="Labrenz M."/>
            <person name="Spormann A.M."/>
            <person name="Op den Camp H."/>
            <person name="Overmann J."/>
            <person name="Amann R."/>
            <person name="Jetten M.S.M."/>
            <person name="Mascher T."/>
            <person name="Medema M.H."/>
            <person name="Devos D.P."/>
            <person name="Kaster A.-K."/>
            <person name="Ovreas L."/>
            <person name="Rohde M."/>
            <person name="Galperin M.Y."/>
            <person name="Jogler C."/>
        </authorList>
    </citation>
    <scope>NUCLEOTIDE SEQUENCE [LARGE SCALE GENOMIC DNA]</scope>
    <source>
        <strain evidence="1 2">Spa11</strain>
    </source>
</reference>
<dbReference type="NCBIfam" id="TIGR01509">
    <property type="entry name" value="HAD-SF-IA-v3"/>
    <property type="match status" value="1"/>
</dbReference>
<dbReference type="CDD" id="cd02603">
    <property type="entry name" value="HAD_sEH-N_like"/>
    <property type="match status" value="1"/>
</dbReference>
<evidence type="ECO:0000313" key="2">
    <source>
        <dbReference type="Proteomes" id="UP000316426"/>
    </source>
</evidence>
<dbReference type="KEGG" id="bmei:Spa11_28380"/>
<dbReference type="InterPro" id="IPR023214">
    <property type="entry name" value="HAD_sf"/>
</dbReference>
<dbReference type="EMBL" id="CP036349">
    <property type="protein sequence ID" value="QDV74632.1"/>
    <property type="molecule type" value="Genomic_DNA"/>
</dbReference>
<evidence type="ECO:0000313" key="1">
    <source>
        <dbReference type="EMBL" id="QDV74632.1"/>
    </source>
</evidence>
<sequence length="211" mass="23601">MTTPEFLYFDLGRVLLTFDHAKMLRQMAAAAGVEPHIMREALMPSGTPCEGDLQWQLEAGQVSDDEYFEQLSERIGKRPQREQLEQASNDIFGPIEASLELLDRLHEAGYRLGLLSNTCGMHWRWFLDGRFPTLTKVFEVQIGSFQVGAMKPSPAIYEAAIAKAGVPAEKLFFTDDRQENVAGAIACGIDAVHFSDTARLEYDLRARGIDC</sequence>
<gene>
    <name evidence="1" type="primary">yihX</name>
    <name evidence="1" type="ORF">Spa11_28380</name>
</gene>
<dbReference type="RefSeq" id="WP_145113203.1">
    <property type="nucleotide sequence ID" value="NZ_CP036349.1"/>
</dbReference>
<keyword evidence="1" id="KW-0378">Hydrolase</keyword>
<dbReference type="InterPro" id="IPR023198">
    <property type="entry name" value="PGP-like_dom2"/>
</dbReference>
<keyword evidence="2" id="KW-1185">Reference proteome</keyword>
<proteinExistence type="predicted"/>
<organism evidence="1 2">
    <name type="scientific">Botrimarina mediterranea</name>
    <dbReference type="NCBI Taxonomy" id="2528022"/>
    <lineage>
        <taxon>Bacteria</taxon>
        <taxon>Pseudomonadati</taxon>
        <taxon>Planctomycetota</taxon>
        <taxon>Planctomycetia</taxon>
        <taxon>Pirellulales</taxon>
        <taxon>Lacipirellulaceae</taxon>
        <taxon>Botrimarina</taxon>
    </lineage>
</organism>
<dbReference type="AlphaFoldDB" id="A0A518KA14"/>
<dbReference type="Pfam" id="PF13419">
    <property type="entry name" value="HAD_2"/>
    <property type="match status" value="1"/>
</dbReference>
<dbReference type="SFLD" id="SFLDG01129">
    <property type="entry name" value="C1.5:_HAD__Beta-PGM__Phosphata"/>
    <property type="match status" value="1"/>
</dbReference>
<dbReference type="InterPro" id="IPR006439">
    <property type="entry name" value="HAD-SF_hydro_IA"/>
</dbReference>
<dbReference type="SUPFAM" id="SSF56784">
    <property type="entry name" value="HAD-like"/>
    <property type="match status" value="1"/>
</dbReference>
<dbReference type="PANTHER" id="PTHR43611">
    <property type="entry name" value="ALPHA-D-GLUCOSE 1-PHOSPHATE PHOSPHATASE"/>
    <property type="match status" value="1"/>
</dbReference>
<dbReference type="SFLD" id="SFLDS00003">
    <property type="entry name" value="Haloacid_Dehalogenase"/>
    <property type="match status" value="1"/>
</dbReference>
<protein>
    <submittedName>
        <fullName evidence="1">Alpha-D-glucose-1-phosphate phosphatase YihX</fullName>
        <ecNumber evidence="1">3.1.3.-</ecNumber>
    </submittedName>
</protein>
<dbReference type="PANTHER" id="PTHR43611:SF3">
    <property type="entry name" value="FLAVIN MONONUCLEOTIDE HYDROLASE 1, CHLOROPLATIC"/>
    <property type="match status" value="1"/>
</dbReference>
<dbReference type="InterPro" id="IPR041492">
    <property type="entry name" value="HAD_2"/>
</dbReference>
<dbReference type="Gene3D" id="1.10.150.240">
    <property type="entry name" value="Putative phosphatase, domain 2"/>
    <property type="match status" value="1"/>
</dbReference>
<accession>A0A518KA14</accession>
<dbReference type="InterPro" id="IPR036412">
    <property type="entry name" value="HAD-like_sf"/>
</dbReference>